<dbReference type="PANTHER" id="PTHR45928">
    <property type="entry name" value="RE38146P"/>
    <property type="match status" value="1"/>
</dbReference>
<dbReference type="EMBL" id="JBGBPQ010000032">
    <property type="protein sequence ID" value="KAL1495399.1"/>
    <property type="molecule type" value="Genomic_DNA"/>
</dbReference>
<reference evidence="12 13" key="1">
    <citation type="journal article" date="2024" name="Science">
        <title>Giant polyketide synthase enzymes in the biosynthesis of giant marine polyether toxins.</title>
        <authorList>
            <person name="Fallon T.R."/>
            <person name="Shende V.V."/>
            <person name="Wierzbicki I.H."/>
            <person name="Pendleton A.L."/>
            <person name="Watervoot N.F."/>
            <person name="Auber R.P."/>
            <person name="Gonzalez D.J."/>
            <person name="Wisecaver J.H."/>
            <person name="Moore B.S."/>
        </authorList>
    </citation>
    <scope>NUCLEOTIDE SEQUENCE [LARGE SCALE GENOMIC DNA]</scope>
    <source>
        <strain evidence="12 13">12B1</strain>
    </source>
</reference>
<comment type="similarity">
    <text evidence="2 11">Belongs to the mitochondrial carrier (TC 2.A.29) family.</text>
</comment>
<organism evidence="12 13">
    <name type="scientific">Prymnesium parvum</name>
    <name type="common">Toxic golden alga</name>
    <dbReference type="NCBI Taxonomy" id="97485"/>
    <lineage>
        <taxon>Eukaryota</taxon>
        <taxon>Haptista</taxon>
        <taxon>Haptophyta</taxon>
        <taxon>Prymnesiophyceae</taxon>
        <taxon>Prymnesiales</taxon>
        <taxon>Prymnesiaceae</taxon>
        <taxon>Prymnesium</taxon>
    </lineage>
</organism>
<evidence type="ECO:0000256" key="9">
    <source>
        <dbReference type="ARBA" id="ARBA00023136"/>
    </source>
</evidence>
<dbReference type="Proteomes" id="UP001515480">
    <property type="component" value="Unassembled WGS sequence"/>
</dbReference>
<dbReference type="InterPro" id="IPR023395">
    <property type="entry name" value="MCP_dom_sf"/>
</dbReference>
<keyword evidence="7" id="KW-1133">Transmembrane helix</keyword>
<keyword evidence="5" id="KW-0677">Repeat</keyword>
<keyword evidence="3 11" id="KW-0813">Transport</keyword>
<evidence type="ECO:0000256" key="6">
    <source>
        <dbReference type="ARBA" id="ARBA00022792"/>
    </source>
</evidence>
<evidence type="ECO:0000256" key="11">
    <source>
        <dbReference type="RuleBase" id="RU000488"/>
    </source>
</evidence>
<keyword evidence="6" id="KW-0999">Mitochondrion inner membrane</keyword>
<evidence type="ECO:0000256" key="4">
    <source>
        <dbReference type="ARBA" id="ARBA00022692"/>
    </source>
</evidence>
<gene>
    <name evidence="12" type="ORF">AB1Y20_016767</name>
</gene>
<keyword evidence="13" id="KW-1185">Reference proteome</keyword>
<comment type="caution">
    <text evidence="12">The sequence shown here is derived from an EMBL/GenBank/DDBJ whole genome shotgun (WGS) entry which is preliminary data.</text>
</comment>
<evidence type="ECO:0000256" key="2">
    <source>
        <dbReference type="ARBA" id="ARBA00006375"/>
    </source>
</evidence>
<evidence type="ECO:0000313" key="12">
    <source>
        <dbReference type="EMBL" id="KAL1495399.1"/>
    </source>
</evidence>
<dbReference type="PANTHER" id="PTHR45928:SF1">
    <property type="entry name" value="RE38146P"/>
    <property type="match status" value="1"/>
</dbReference>
<feature type="repeat" description="Solcar" evidence="10">
    <location>
        <begin position="204"/>
        <end position="291"/>
    </location>
</feature>
<evidence type="ECO:0008006" key="14">
    <source>
        <dbReference type="Google" id="ProtNLM"/>
    </source>
</evidence>
<keyword evidence="8" id="KW-0496">Mitochondrion</keyword>
<feature type="repeat" description="Solcar" evidence="10">
    <location>
        <begin position="1"/>
        <end position="93"/>
    </location>
</feature>
<evidence type="ECO:0000256" key="1">
    <source>
        <dbReference type="ARBA" id="ARBA00004448"/>
    </source>
</evidence>
<dbReference type="AlphaFoldDB" id="A0AB34IBX8"/>
<evidence type="ECO:0000256" key="5">
    <source>
        <dbReference type="ARBA" id="ARBA00022737"/>
    </source>
</evidence>
<keyword evidence="4 10" id="KW-0812">Transmembrane</keyword>
<feature type="repeat" description="Solcar" evidence="10">
    <location>
        <begin position="105"/>
        <end position="195"/>
    </location>
</feature>
<evidence type="ECO:0000256" key="10">
    <source>
        <dbReference type="PROSITE-ProRule" id="PRU00282"/>
    </source>
</evidence>
<accession>A0AB34IBX8</accession>
<dbReference type="SUPFAM" id="SSF103506">
    <property type="entry name" value="Mitochondrial carrier"/>
    <property type="match status" value="1"/>
</dbReference>
<evidence type="ECO:0000256" key="8">
    <source>
        <dbReference type="ARBA" id="ARBA00023128"/>
    </source>
</evidence>
<dbReference type="Gene3D" id="1.50.40.10">
    <property type="entry name" value="Mitochondrial carrier domain"/>
    <property type="match status" value="1"/>
</dbReference>
<proteinExistence type="inferred from homology"/>
<dbReference type="InterPro" id="IPR018108">
    <property type="entry name" value="MCP_transmembrane"/>
</dbReference>
<keyword evidence="9 10" id="KW-0472">Membrane</keyword>
<name>A0AB34IBX8_PRYPA</name>
<dbReference type="InterPro" id="IPR051508">
    <property type="entry name" value="Mito_Carrier_Antiporter"/>
</dbReference>
<sequence length="295" mass="31816">MGLLSDMALPAVAGGIAVCFSHPLELTKTRLQLDNERAARGTPRKYASWIDCWRQNWRKDGLSGLQRGLQLGIAREVCFNAVRIGLSDSVLTLLHSAAADPTSPPAPTERLCAGLACGALGGCCVNPIEVLKVRMQAQGGATGHQHGYAGLRAAVQSLWREEGVRGCFRGVGTSTLRGLLGPGSQLVAYNELKRLAAERGADAHSVATHIACALCSAAVSILCVNPVDVVRTRVYNQPRDGSWYTSGLDAARQLVRKEGWSAFYKGAFTHYLRLGPHMVLVFGILEQLKAWRTRL</sequence>
<dbReference type="PROSITE" id="PS50920">
    <property type="entry name" value="SOLCAR"/>
    <property type="match status" value="3"/>
</dbReference>
<evidence type="ECO:0000313" key="13">
    <source>
        <dbReference type="Proteomes" id="UP001515480"/>
    </source>
</evidence>
<evidence type="ECO:0000256" key="7">
    <source>
        <dbReference type="ARBA" id="ARBA00022989"/>
    </source>
</evidence>
<protein>
    <recommendedName>
        <fullName evidence="14">Mitochondrial carrier protein</fullName>
    </recommendedName>
</protein>
<evidence type="ECO:0000256" key="3">
    <source>
        <dbReference type="ARBA" id="ARBA00022448"/>
    </source>
</evidence>
<comment type="subcellular location">
    <subcellularLocation>
        <location evidence="1">Mitochondrion inner membrane</location>
        <topology evidence="1">Multi-pass membrane protein</topology>
    </subcellularLocation>
</comment>
<dbReference type="GO" id="GO:0005743">
    <property type="term" value="C:mitochondrial inner membrane"/>
    <property type="evidence" value="ECO:0007669"/>
    <property type="project" value="UniProtKB-SubCell"/>
</dbReference>
<dbReference type="Pfam" id="PF00153">
    <property type="entry name" value="Mito_carr"/>
    <property type="match status" value="3"/>
</dbReference>